<dbReference type="EMBL" id="UZAK01042531">
    <property type="protein sequence ID" value="VDP69150.1"/>
    <property type="molecule type" value="Genomic_DNA"/>
</dbReference>
<name>A0A183KWK6_9TREM</name>
<dbReference type="STRING" id="6186.A0A183KWK6"/>
<keyword evidence="2" id="KW-1185">Reference proteome</keyword>
<reference evidence="1 2" key="2">
    <citation type="submission" date="2018-11" db="EMBL/GenBank/DDBJ databases">
        <authorList>
            <consortium name="Pathogen Informatics"/>
        </authorList>
    </citation>
    <scope>NUCLEOTIDE SEQUENCE [LARGE SCALE GENOMIC DNA]</scope>
    <source>
        <strain evidence="1">Dakar</strain>
        <strain evidence="2">Dakar, Senegal</strain>
    </source>
</reference>
<evidence type="ECO:0000313" key="1">
    <source>
        <dbReference type="EMBL" id="VDP69150.1"/>
    </source>
</evidence>
<gene>
    <name evidence="1" type="ORF">SCUD_LOCUS19450</name>
</gene>
<dbReference type="AlphaFoldDB" id="A0A183KWK6"/>
<dbReference type="WBParaSite" id="SCUD_0001945301-mRNA-1">
    <property type="protein sequence ID" value="SCUD_0001945301-mRNA-1"/>
    <property type="gene ID" value="SCUD_0001945301"/>
</dbReference>
<proteinExistence type="predicted"/>
<sequence length="58" mass="6259">MVALALEAIAYAHYVLEYTSGDFGYALNCAEIAGLMLRRLNYGVCMQAASASRVKGKL</sequence>
<reference evidence="3" key="1">
    <citation type="submission" date="2016-06" db="UniProtKB">
        <authorList>
            <consortium name="WormBaseParasite"/>
        </authorList>
    </citation>
    <scope>IDENTIFICATION</scope>
</reference>
<organism evidence="3">
    <name type="scientific">Schistosoma curassoni</name>
    <dbReference type="NCBI Taxonomy" id="6186"/>
    <lineage>
        <taxon>Eukaryota</taxon>
        <taxon>Metazoa</taxon>
        <taxon>Spiralia</taxon>
        <taxon>Lophotrochozoa</taxon>
        <taxon>Platyhelminthes</taxon>
        <taxon>Trematoda</taxon>
        <taxon>Digenea</taxon>
        <taxon>Strigeidida</taxon>
        <taxon>Schistosomatoidea</taxon>
        <taxon>Schistosomatidae</taxon>
        <taxon>Schistosoma</taxon>
    </lineage>
</organism>
<accession>A0A183KWK6</accession>
<evidence type="ECO:0000313" key="2">
    <source>
        <dbReference type="Proteomes" id="UP000279833"/>
    </source>
</evidence>
<protein>
    <submittedName>
        <fullName evidence="1 3">Uncharacterized protein</fullName>
    </submittedName>
</protein>
<evidence type="ECO:0000313" key="3">
    <source>
        <dbReference type="WBParaSite" id="SCUD_0001945301-mRNA-1"/>
    </source>
</evidence>
<dbReference type="Proteomes" id="UP000279833">
    <property type="component" value="Unassembled WGS sequence"/>
</dbReference>